<comment type="caution">
    <text evidence="3">The sequence shown here is derived from an EMBL/GenBank/DDBJ whole genome shotgun (WGS) entry which is preliminary data.</text>
</comment>
<keyword evidence="4" id="KW-1185">Reference proteome</keyword>
<dbReference type="SUPFAM" id="SSF54616">
    <property type="entry name" value="DNA-binding domain of Mlu1-box binding protein MBP1"/>
    <property type="match status" value="1"/>
</dbReference>
<feature type="region of interest" description="Disordered" evidence="1">
    <location>
        <begin position="176"/>
        <end position="306"/>
    </location>
</feature>
<dbReference type="GO" id="GO:0030907">
    <property type="term" value="C:MBF transcription complex"/>
    <property type="evidence" value="ECO:0007669"/>
    <property type="project" value="TreeGrafter"/>
</dbReference>
<dbReference type="GO" id="GO:0000981">
    <property type="term" value="F:DNA-binding transcription factor activity, RNA polymerase II-specific"/>
    <property type="evidence" value="ECO:0007669"/>
    <property type="project" value="UniProtKB-ARBA"/>
</dbReference>
<evidence type="ECO:0000259" key="2">
    <source>
        <dbReference type="PROSITE" id="PS51299"/>
    </source>
</evidence>
<reference evidence="3 4" key="1">
    <citation type="submission" date="2020-12" db="EMBL/GenBank/DDBJ databases">
        <title>Metabolic potential, ecology and presence of endohyphal bacteria is reflected in genomic diversity of Mucoromycotina.</title>
        <authorList>
            <person name="Muszewska A."/>
            <person name="Okrasinska A."/>
            <person name="Steczkiewicz K."/>
            <person name="Drgas O."/>
            <person name="Orlowska M."/>
            <person name="Perlinska-Lenart U."/>
            <person name="Aleksandrzak-Piekarczyk T."/>
            <person name="Szatraj K."/>
            <person name="Zielenkiewicz U."/>
            <person name="Pilsyk S."/>
            <person name="Malc E."/>
            <person name="Mieczkowski P."/>
            <person name="Kruszewska J.S."/>
            <person name="Biernat P."/>
            <person name="Pawlowska J."/>
        </authorList>
    </citation>
    <scope>NUCLEOTIDE SEQUENCE [LARGE SCALE GENOMIC DNA]</scope>
    <source>
        <strain evidence="3 4">CBS 142.35</strain>
    </source>
</reference>
<feature type="compositionally biased region" description="Polar residues" evidence="1">
    <location>
        <begin position="187"/>
        <end position="197"/>
    </location>
</feature>
<evidence type="ECO:0000313" key="4">
    <source>
        <dbReference type="Proteomes" id="UP000646827"/>
    </source>
</evidence>
<proteinExistence type="predicted"/>
<dbReference type="InterPro" id="IPR003163">
    <property type="entry name" value="Tscrpt_reg_HTH_APSES-type"/>
</dbReference>
<feature type="region of interest" description="Disordered" evidence="1">
    <location>
        <begin position="1"/>
        <end position="25"/>
    </location>
</feature>
<dbReference type="AlphaFoldDB" id="A0A8H7SCA1"/>
<dbReference type="Gene3D" id="3.10.260.10">
    <property type="entry name" value="Transcription regulator HTH, APSES-type DNA-binding domain"/>
    <property type="match status" value="1"/>
</dbReference>
<dbReference type="GO" id="GO:0033309">
    <property type="term" value="C:SBF transcription complex"/>
    <property type="evidence" value="ECO:0007669"/>
    <property type="project" value="TreeGrafter"/>
</dbReference>
<dbReference type="GO" id="GO:0003677">
    <property type="term" value="F:DNA binding"/>
    <property type="evidence" value="ECO:0007669"/>
    <property type="project" value="InterPro"/>
</dbReference>
<feature type="domain" description="HTH APSES-type" evidence="2">
    <location>
        <begin position="50"/>
        <end position="160"/>
    </location>
</feature>
<dbReference type="PROSITE" id="PS51299">
    <property type="entry name" value="HTH_APSES"/>
    <property type="match status" value="1"/>
</dbReference>
<feature type="compositionally biased region" description="Polar residues" evidence="1">
    <location>
        <begin position="231"/>
        <end position="240"/>
    </location>
</feature>
<feature type="compositionally biased region" description="Low complexity" evidence="1">
    <location>
        <begin position="252"/>
        <end position="290"/>
    </location>
</feature>
<dbReference type="InterPro" id="IPR051642">
    <property type="entry name" value="SWI6-like"/>
</dbReference>
<protein>
    <recommendedName>
        <fullName evidence="2">HTH APSES-type domain-containing protein</fullName>
    </recommendedName>
</protein>
<dbReference type="Proteomes" id="UP000646827">
    <property type="component" value="Unassembled WGS sequence"/>
</dbReference>
<dbReference type="PANTHER" id="PTHR43828:SF5">
    <property type="entry name" value="TRANSCRIPTIONAL REPRESSOR XBP1"/>
    <property type="match status" value="1"/>
</dbReference>
<sequence>MNSPIKHEDLDMEPYGPESPEAYENDNPLFRPYVGMVDDIEEEFEITRAKYSTSLDVRGYIPVYEYMAGTQPIMWDRETGFVHFTGIWKCLGNSKADIVRVVDSNPELGVTKIRGGFLKIQGTWMPFEHAKTLCRRTAWRIRDKLVPLFGPTFADECLPPTHDDYGCLLLDPKTAPPHRSAVHQRRNNSTSTTTAVGNGSGGKSMVSRRYHHHHHQYHVAPYRRRSSSSSVESVPPTTQVPRRLSTRRARDSSSSSSSMSLARLLNNDSTPSPTTDDAPSSPANTTPSPSFRRKTPPPPSFRFPFSPFVRHSTSNMMNSPPVDDVVLLPRVSPSSEVPRPPSSSGLPLLHATLPGWSSTSSDDQVDTVRASLLLQRLSVDAGERPFFSPSASLPLAARVVVNSSEFTVSWEGQ</sequence>
<dbReference type="OrthoDB" id="5562739at2759"/>
<organism evidence="3 4">
    <name type="scientific">Circinella minor</name>
    <dbReference type="NCBI Taxonomy" id="1195481"/>
    <lineage>
        <taxon>Eukaryota</taxon>
        <taxon>Fungi</taxon>
        <taxon>Fungi incertae sedis</taxon>
        <taxon>Mucoromycota</taxon>
        <taxon>Mucoromycotina</taxon>
        <taxon>Mucoromycetes</taxon>
        <taxon>Mucorales</taxon>
        <taxon>Lichtheimiaceae</taxon>
        <taxon>Circinella</taxon>
    </lineage>
</organism>
<dbReference type="PANTHER" id="PTHR43828">
    <property type="entry name" value="ASPARAGINASE"/>
    <property type="match status" value="1"/>
</dbReference>
<dbReference type="EMBL" id="JAEPRB010000012">
    <property type="protein sequence ID" value="KAG2226885.1"/>
    <property type="molecule type" value="Genomic_DNA"/>
</dbReference>
<accession>A0A8H7SCA1</accession>
<feature type="compositionally biased region" description="Basic residues" evidence="1">
    <location>
        <begin position="206"/>
        <end position="226"/>
    </location>
</feature>
<evidence type="ECO:0000313" key="3">
    <source>
        <dbReference type="EMBL" id="KAG2226885.1"/>
    </source>
</evidence>
<evidence type="ECO:0000256" key="1">
    <source>
        <dbReference type="SAM" id="MobiDB-lite"/>
    </source>
</evidence>
<gene>
    <name evidence="3" type="ORF">INT45_010164</name>
</gene>
<name>A0A8H7SCA1_9FUNG</name>
<dbReference type="InterPro" id="IPR036887">
    <property type="entry name" value="HTH_APSES_sf"/>
</dbReference>